<evidence type="ECO:0000256" key="3">
    <source>
        <dbReference type="ARBA" id="ARBA00022679"/>
    </source>
</evidence>
<dbReference type="SMART" id="SM00220">
    <property type="entry name" value="S_TKc"/>
    <property type="match status" value="1"/>
</dbReference>
<keyword evidence="9" id="KW-1133">Transmembrane helix</keyword>
<feature type="domain" description="Protein kinase" evidence="10">
    <location>
        <begin position="16"/>
        <end position="286"/>
    </location>
</feature>
<dbReference type="InterPro" id="IPR017441">
    <property type="entry name" value="Protein_kinase_ATP_BS"/>
</dbReference>
<evidence type="ECO:0000313" key="12">
    <source>
        <dbReference type="Proteomes" id="UP000287352"/>
    </source>
</evidence>
<dbReference type="PANTHER" id="PTHR43289">
    <property type="entry name" value="MITOGEN-ACTIVATED PROTEIN KINASE KINASE KINASE 20-RELATED"/>
    <property type="match status" value="1"/>
</dbReference>
<feature type="binding site" evidence="7">
    <location>
        <position position="45"/>
    </location>
    <ligand>
        <name>ATP</name>
        <dbReference type="ChEBI" id="CHEBI:30616"/>
    </ligand>
</feature>
<dbReference type="Gene3D" id="1.10.510.10">
    <property type="entry name" value="Transferase(Phosphotransferase) domain 1"/>
    <property type="match status" value="1"/>
</dbReference>
<keyword evidence="6 7" id="KW-0067">ATP-binding</keyword>
<dbReference type="EC" id="2.7.11.1" evidence="1"/>
<dbReference type="AlphaFoldDB" id="A0A402A0X7"/>
<dbReference type="GO" id="GO:0005524">
    <property type="term" value="F:ATP binding"/>
    <property type="evidence" value="ECO:0007669"/>
    <property type="project" value="UniProtKB-UniRule"/>
</dbReference>
<evidence type="ECO:0000256" key="8">
    <source>
        <dbReference type="SAM" id="MobiDB-lite"/>
    </source>
</evidence>
<dbReference type="Gene3D" id="2.60.120.560">
    <property type="entry name" value="Exo-inulinase, domain 1"/>
    <property type="match status" value="1"/>
</dbReference>
<feature type="transmembrane region" description="Helical" evidence="9">
    <location>
        <begin position="439"/>
        <end position="461"/>
    </location>
</feature>
<dbReference type="OrthoDB" id="9814968at2"/>
<keyword evidence="9" id="KW-0812">Transmembrane</keyword>
<accession>A0A402A0X7</accession>
<dbReference type="RefSeq" id="WP_126580307.1">
    <property type="nucleotide sequence ID" value="NZ_BIFR01000001.1"/>
</dbReference>
<evidence type="ECO:0000256" key="6">
    <source>
        <dbReference type="ARBA" id="ARBA00022840"/>
    </source>
</evidence>
<keyword evidence="4 7" id="KW-0547">Nucleotide-binding</keyword>
<evidence type="ECO:0000256" key="9">
    <source>
        <dbReference type="SAM" id="Phobius"/>
    </source>
</evidence>
<evidence type="ECO:0000256" key="7">
    <source>
        <dbReference type="PROSITE-ProRule" id="PRU10141"/>
    </source>
</evidence>
<dbReference type="Proteomes" id="UP000287352">
    <property type="component" value="Unassembled WGS sequence"/>
</dbReference>
<dbReference type="GO" id="GO:0004674">
    <property type="term" value="F:protein serine/threonine kinase activity"/>
    <property type="evidence" value="ECO:0007669"/>
    <property type="project" value="UniProtKB-KW"/>
</dbReference>
<dbReference type="PROSITE" id="PS00107">
    <property type="entry name" value="PROTEIN_KINASE_ATP"/>
    <property type="match status" value="1"/>
</dbReference>
<dbReference type="PROSITE" id="PS00108">
    <property type="entry name" value="PROTEIN_KINASE_ST"/>
    <property type="match status" value="1"/>
</dbReference>
<protein>
    <recommendedName>
        <fullName evidence="1">non-specific serine/threonine protein kinase</fullName>
        <ecNumber evidence="1">2.7.11.1</ecNumber>
    </recommendedName>
</protein>
<evidence type="ECO:0000256" key="5">
    <source>
        <dbReference type="ARBA" id="ARBA00022777"/>
    </source>
</evidence>
<feature type="region of interest" description="Disordered" evidence="8">
    <location>
        <begin position="470"/>
        <end position="514"/>
    </location>
</feature>
<evidence type="ECO:0000256" key="4">
    <source>
        <dbReference type="ARBA" id="ARBA00022741"/>
    </source>
</evidence>
<gene>
    <name evidence="11" type="ORF">KTT_25710</name>
</gene>
<dbReference type="PANTHER" id="PTHR43289:SF6">
    <property type="entry name" value="SERINE_THREONINE-PROTEIN KINASE NEKL-3"/>
    <property type="match status" value="1"/>
</dbReference>
<organism evidence="11 12">
    <name type="scientific">Tengunoibacter tsumagoiensis</name>
    <dbReference type="NCBI Taxonomy" id="2014871"/>
    <lineage>
        <taxon>Bacteria</taxon>
        <taxon>Bacillati</taxon>
        <taxon>Chloroflexota</taxon>
        <taxon>Ktedonobacteria</taxon>
        <taxon>Ktedonobacterales</taxon>
        <taxon>Dictyobacteraceae</taxon>
        <taxon>Tengunoibacter</taxon>
    </lineage>
</organism>
<comment type="caution">
    <text evidence="11">The sequence shown here is derived from an EMBL/GenBank/DDBJ whole genome shotgun (WGS) entry which is preliminary data.</text>
</comment>
<name>A0A402A0X7_9CHLR</name>
<evidence type="ECO:0000259" key="10">
    <source>
        <dbReference type="PROSITE" id="PS50011"/>
    </source>
</evidence>
<evidence type="ECO:0000256" key="1">
    <source>
        <dbReference type="ARBA" id="ARBA00012513"/>
    </source>
</evidence>
<dbReference type="Pfam" id="PF00069">
    <property type="entry name" value="Pkinase"/>
    <property type="match status" value="1"/>
</dbReference>
<keyword evidence="3" id="KW-0808">Transferase</keyword>
<dbReference type="FunFam" id="1.10.510.10:FF:000021">
    <property type="entry name" value="Serine/threonine protein kinase"/>
    <property type="match status" value="1"/>
</dbReference>
<feature type="region of interest" description="Disordered" evidence="8">
    <location>
        <begin position="403"/>
        <end position="431"/>
    </location>
</feature>
<dbReference type="InterPro" id="IPR008271">
    <property type="entry name" value="Ser/Thr_kinase_AS"/>
</dbReference>
<dbReference type="InterPro" id="IPR011009">
    <property type="entry name" value="Kinase-like_dom_sf"/>
</dbReference>
<reference evidence="12" key="1">
    <citation type="submission" date="2018-12" db="EMBL/GenBank/DDBJ databases">
        <title>Tengunoibacter tsumagoiensis gen. nov., sp. nov., Dictyobacter kobayashii sp. nov., D. alpinus sp. nov., and D. joshuensis sp. nov. and description of Dictyobacteraceae fam. nov. within the order Ktedonobacterales isolated from Tengu-no-mugimeshi.</title>
        <authorList>
            <person name="Wang C.M."/>
            <person name="Zheng Y."/>
            <person name="Sakai Y."/>
            <person name="Toyoda A."/>
            <person name="Minakuchi Y."/>
            <person name="Abe K."/>
            <person name="Yokota A."/>
            <person name="Yabe S."/>
        </authorList>
    </citation>
    <scope>NUCLEOTIDE SEQUENCE [LARGE SCALE GENOMIC DNA]</scope>
    <source>
        <strain evidence="12">Uno3</strain>
    </source>
</reference>
<keyword evidence="12" id="KW-1185">Reference proteome</keyword>
<keyword evidence="9" id="KW-0472">Membrane</keyword>
<dbReference type="InterPro" id="IPR000719">
    <property type="entry name" value="Prot_kinase_dom"/>
</dbReference>
<feature type="compositionally biased region" description="Polar residues" evidence="8">
    <location>
        <begin position="313"/>
        <end position="333"/>
    </location>
</feature>
<dbReference type="EMBL" id="BIFR01000001">
    <property type="protein sequence ID" value="GCE12712.1"/>
    <property type="molecule type" value="Genomic_DNA"/>
</dbReference>
<feature type="compositionally biased region" description="Low complexity" evidence="8">
    <location>
        <begin position="478"/>
        <end position="490"/>
    </location>
</feature>
<dbReference type="CDD" id="cd14014">
    <property type="entry name" value="STKc_PknB_like"/>
    <property type="match status" value="1"/>
</dbReference>
<dbReference type="PROSITE" id="PS50011">
    <property type="entry name" value="PROTEIN_KINASE_DOM"/>
    <property type="match status" value="1"/>
</dbReference>
<feature type="region of interest" description="Disordered" evidence="8">
    <location>
        <begin position="312"/>
        <end position="333"/>
    </location>
</feature>
<feature type="compositionally biased region" description="Polar residues" evidence="8">
    <location>
        <begin position="491"/>
        <end position="514"/>
    </location>
</feature>
<keyword evidence="5" id="KW-0418">Kinase</keyword>
<proteinExistence type="predicted"/>
<sequence length="715" mass="76978">MRTNNDELIGKTLGTFTLQRLLGRGGMGAVYLAQQTRPRRIVAVKVLLPDLVEQRPRDEFLARFRREADAIAALDHVNIMPIYEYGEQGDTAYLVMPYVTGGTLREKLEKQGQLPLKEVLNIVEQAAAGLESAHSKGIVHRDLKPGNILFHADGRVLIADFGLAKVLKDVTDESNGRFLTSVGTIVGTPEYLSPEQGTGSALDQRTDVYSLGIVIFHMLAGQVPFTGASPVAVAIKHALEAPPSLIELNPGIPPAVEAVVHQAMAKSPDQRFSSANELARALRNAITTTLEGYKAPPTTVSGSDYEAIDHSKATPSERVTPQEQPPFTTELDNSSPIAEDHPLPRHIAAQQKQVQAIPTVLMNEDASLHSSETEAAPRLQTAREKLTTHPTMITDPRATVVKPREVPNPSQEGEVRRFEQVASPAPRIQPRARAGCQSASMMLVGSILTLILVAGALAAYLHYGVSDRTATTNQHNGTPQTQKTPQSTPQVTRSSTPTTPLSQEPSGLPAPTTNGAQVFVGTIGSMLYGTSLPGGTCDKQGGTWSQKQNATLQCTSNGTVLHNTANNTLAGTFLSNLPQQQKIPENFVLQVQVTVNPGSHGQFGVYFHNQPGEQNQGAYSYLVNPEARTSQTYTYADDTGSARGLSTSYPFNPPQTDSSTITIEVIVSNGVYNCYINQNWQGYATSDQYKGGDIGLAADAGTNVTFKNLAIYTLN</sequence>
<evidence type="ECO:0000313" key="11">
    <source>
        <dbReference type="EMBL" id="GCE12712.1"/>
    </source>
</evidence>
<dbReference type="SUPFAM" id="SSF56112">
    <property type="entry name" value="Protein kinase-like (PK-like)"/>
    <property type="match status" value="1"/>
</dbReference>
<evidence type="ECO:0000256" key="2">
    <source>
        <dbReference type="ARBA" id="ARBA00022527"/>
    </source>
</evidence>
<dbReference type="Gene3D" id="3.30.200.20">
    <property type="entry name" value="Phosphorylase Kinase, domain 1"/>
    <property type="match status" value="1"/>
</dbReference>
<keyword evidence="2" id="KW-0723">Serine/threonine-protein kinase</keyword>